<sequence length="85" mass="10121">MNKENSAKKLKIRIKGKFQRLWADLVLKTKIRLHGMKYEDINYSSLDDAELLVSGDEKSLWKVVKWAKRPTYILKIEHIIFQFVD</sequence>
<comment type="caution">
    <text evidence="1">The sequence shown here is derived from an EMBL/GenBank/DDBJ whole genome shotgun (WGS) entry which is preliminary data.</text>
</comment>
<evidence type="ECO:0000313" key="1">
    <source>
        <dbReference type="EMBL" id="OGC63095.1"/>
    </source>
</evidence>
<evidence type="ECO:0000313" key="2">
    <source>
        <dbReference type="Proteomes" id="UP000176614"/>
    </source>
</evidence>
<reference evidence="1 2" key="1">
    <citation type="journal article" date="2016" name="Nat. Commun.">
        <title>Thousands of microbial genomes shed light on interconnected biogeochemical processes in an aquifer system.</title>
        <authorList>
            <person name="Anantharaman K."/>
            <person name="Brown C.T."/>
            <person name="Hug L.A."/>
            <person name="Sharon I."/>
            <person name="Castelle C.J."/>
            <person name="Probst A.J."/>
            <person name="Thomas B.C."/>
            <person name="Singh A."/>
            <person name="Wilkins M.J."/>
            <person name="Karaoz U."/>
            <person name="Brodie E.L."/>
            <person name="Williams K.H."/>
            <person name="Hubbard S.S."/>
            <person name="Banfield J.F."/>
        </authorList>
    </citation>
    <scope>NUCLEOTIDE SEQUENCE [LARGE SCALE GENOMIC DNA]</scope>
</reference>
<evidence type="ECO:0008006" key="3">
    <source>
        <dbReference type="Google" id="ProtNLM"/>
    </source>
</evidence>
<name>A0A1F4W171_UNCKA</name>
<dbReference type="EMBL" id="MEVT01000008">
    <property type="protein sequence ID" value="OGC63095.1"/>
    <property type="molecule type" value="Genomic_DNA"/>
</dbReference>
<protein>
    <recommendedName>
        <fullName evidence="3">Acylphosphatase-like domain-containing protein</fullName>
    </recommendedName>
</protein>
<dbReference type="Proteomes" id="UP000176614">
    <property type="component" value="Unassembled WGS sequence"/>
</dbReference>
<gene>
    <name evidence="1" type="ORF">A2264_00130</name>
</gene>
<organism evidence="1 2">
    <name type="scientific">candidate division WWE3 bacterium RIFOXYA2_FULL_46_9</name>
    <dbReference type="NCBI Taxonomy" id="1802636"/>
    <lineage>
        <taxon>Bacteria</taxon>
        <taxon>Katanobacteria</taxon>
    </lineage>
</organism>
<proteinExistence type="predicted"/>
<accession>A0A1F4W171</accession>
<dbReference type="AlphaFoldDB" id="A0A1F4W171"/>